<dbReference type="KEGG" id="cbot:ATE48_04315"/>
<keyword evidence="4" id="KW-1185">Reference proteome</keyword>
<protein>
    <submittedName>
        <fullName evidence="3">Uncharacterized protein</fullName>
    </submittedName>
</protein>
<evidence type="ECO:0000313" key="4">
    <source>
        <dbReference type="Proteomes" id="UP000092498"/>
    </source>
</evidence>
<evidence type="ECO:0000313" key="3">
    <source>
        <dbReference type="EMBL" id="ANP45194.1"/>
    </source>
</evidence>
<organism evidence="3 4">
    <name type="scientific">Candidatus Viadribacter manganicus</name>
    <dbReference type="NCBI Taxonomy" id="1759059"/>
    <lineage>
        <taxon>Bacteria</taxon>
        <taxon>Pseudomonadati</taxon>
        <taxon>Pseudomonadota</taxon>
        <taxon>Alphaproteobacteria</taxon>
        <taxon>Hyphomonadales</taxon>
        <taxon>Hyphomonadaceae</taxon>
        <taxon>Candidatus Viadribacter</taxon>
    </lineage>
</organism>
<feature type="transmembrane region" description="Helical" evidence="2">
    <location>
        <begin position="235"/>
        <end position="256"/>
    </location>
</feature>
<gene>
    <name evidence="3" type="ORF">ATE48_04315</name>
</gene>
<keyword evidence="2" id="KW-0812">Transmembrane</keyword>
<evidence type="ECO:0000256" key="1">
    <source>
        <dbReference type="SAM" id="MobiDB-lite"/>
    </source>
</evidence>
<dbReference type="EMBL" id="CP013244">
    <property type="protein sequence ID" value="ANP45194.1"/>
    <property type="molecule type" value="Genomic_DNA"/>
</dbReference>
<keyword evidence="2" id="KW-1133">Transmembrane helix</keyword>
<reference evidence="3 4" key="1">
    <citation type="submission" date="2015-11" db="EMBL/GenBank/DDBJ databases">
        <title>Whole-Genome Sequence of Candidatus Oderbacter manganicum from the National Park Lower Oder Valley, Germany.</title>
        <authorList>
            <person name="Braun B."/>
            <person name="Liere K."/>
            <person name="Szewzyk U."/>
        </authorList>
    </citation>
    <scope>NUCLEOTIDE SEQUENCE [LARGE SCALE GENOMIC DNA]</scope>
    <source>
        <strain evidence="3 4">OTSz_A_272</strain>
    </source>
</reference>
<sequence length="325" mass="34186">MAAICAPLVRFEKNLLARDGTEFRLPGYCRVGAADAATCILIPTSLAGKKVGRVMVGVAFVFVREDASDLEALAEAFDEAGYQISGNASSAALCVIVWSRAAARSEAFQEAAERALERGGAVVASLAALPRGEDVARAPAVDLSAWDGIGAIGLERLFEVAADVTAPARPRVIALPSRPIHDDAEFADAPLQMLALPAPAGPLKPVQDEVIQTKFGAPSPRRDFRRLRRTCDKRAHAALVFAVVTLTAGSLLITAAQSFTTAPQPKVHVVDTGGVSLTHASVEAIGLEDAAPIDQERLFEPPVQVGHAGFEPPSARAVRQASYQP</sequence>
<keyword evidence="2" id="KW-0472">Membrane</keyword>
<name>A0A1B1AF73_9PROT</name>
<dbReference type="InParanoid" id="A0A1B1AF73"/>
<dbReference type="AlphaFoldDB" id="A0A1B1AF73"/>
<proteinExistence type="predicted"/>
<evidence type="ECO:0000256" key="2">
    <source>
        <dbReference type="SAM" id="Phobius"/>
    </source>
</evidence>
<accession>A0A1B1AF73</accession>
<dbReference type="Proteomes" id="UP000092498">
    <property type="component" value="Chromosome"/>
</dbReference>
<feature type="region of interest" description="Disordered" evidence="1">
    <location>
        <begin position="306"/>
        <end position="325"/>
    </location>
</feature>